<comment type="similarity">
    <text evidence="1">Belongs to the YciI family.</text>
</comment>
<dbReference type="RefSeq" id="WP_344510467.1">
    <property type="nucleotide sequence ID" value="NZ_BAAAQD010000024.1"/>
</dbReference>
<evidence type="ECO:0000259" key="2">
    <source>
        <dbReference type="Pfam" id="PF03795"/>
    </source>
</evidence>
<proteinExistence type="inferred from homology"/>
<evidence type="ECO:0000256" key="1">
    <source>
        <dbReference type="ARBA" id="ARBA00007689"/>
    </source>
</evidence>
<dbReference type="SUPFAM" id="SSF54909">
    <property type="entry name" value="Dimeric alpha+beta barrel"/>
    <property type="match status" value="1"/>
</dbReference>
<name>A0ABN2CAG9_9ACTN</name>
<reference evidence="3 4" key="1">
    <citation type="journal article" date="2019" name="Int. J. Syst. Evol. Microbiol.">
        <title>The Global Catalogue of Microorganisms (GCM) 10K type strain sequencing project: providing services to taxonomists for standard genome sequencing and annotation.</title>
        <authorList>
            <consortium name="The Broad Institute Genomics Platform"/>
            <consortium name="The Broad Institute Genome Sequencing Center for Infectious Disease"/>
            <person name="Wu L."/>
            <person name="Ma J."/>
        </authorList>
    </citation>
    <scope>NUCLEOTIDE SEQUENCE [LARGE SCALE GENOMIC DNA]</scope>
    <source>
        <strain evidence="3 4">JCM 15933</strain>
    </source>
</reference>
<dbReference type="InterPro" id="IPR011008">
    <property type="entry name" value="Dimeric_a/b-barrel"/>
</dbReference>
<comment type="caution">
    <text evidence="3">The sequence shown here is derived from an EMBL/GenBank/DDBJ whole genome shotgun (WGS) entry which is preliminary data.</text>
</comment>
<dbReference type="Pfam" id="PF03795">
    <property type="entry name" value="YCII"/>
    <property type="match status" value="1"/>
</dbReference>
<accession>A0ABN2CAG9</accession>
<feature type="domain" description="YCII-related" evidence="2">
    <location>
        <begin position="1"/>
        <end position="111"/>
    </location>
</feature>
<dbReference type="Proteomes" id="UP001501470">
    <property type="component" value="Unassembled WGS sequence"/>
</dbReference>
<dbReference type="InterPro" id="IPR005545">
    <property type="entry name" value="YCII"/>
</dbReference>
<gene>
    <name evidence="3" type="ORF">GCM10009827_090130</name>
</gene>
<protein>
    <submittedName>
        <fullName evidence="3">YciI family protein</fullName>
    </submittedName>
</protein>
<dbReference type="Gene3D" id="3.30.70.1060">
    <property type="entry name" value="Dimeric alpha+beta barrel"/>
    <property type="match status" value="1"/>
</dbReference>
<dbReference type="PANTHER" id="PTHR35174">
    <property type="entry name" value="BLL7171 PROTEIN-RELATED"/>
    <property type="match status" value="1"/>
</dbReference>
<organism evidence="3 4">
    <name type="scientific">Dactylosporangium maewongense</name>
    <dbReference type="NCBI Taxonomy" id="634393"/>
    <lineage>
        <taxon>Bacteria</taxon>
        <taxon>Bacillati</taxon>
        <taxon>Actinomycetota</taxon>
        <taxon>Actinomycetes</taxon>
        <taxon>Micromonosporales</taxon>
        <taxon>Micromonosporaceae</taxon>
        <taxon>Dactylosporangium</taxon>
    </lineage>
</organism>
<evidence type="ECO:0000313" key="3">
    <source>
        <dbReference type="EMBL" id="GAA1555289.1"/>
    </source>
</evidence>
<sequence length="118" mass="12879">MRYMLMHKVNDADPAAWSPTPEFLARMGGFMTEVNKAGVLLAAEGLRPSSEGAAVIRAKNGTQTVVDGPFAEAKEVIAGFAILQVRDHAEAVEWAQRFTALFDEIEIEVEVRKVADFG</sequence>
<keyword evidence="4" id="KW-1185">Reference proteome</keyword>
<evidence type="ECO:0000313" key="4">
    <source>
        <dbReference type="Proteomes" id="UP001501470"/>
    </source>
</evidence>
<dbReference type="EMBL" id="BAAAQD010000024">
    <property type="protein sequence ID" value="GAA1555289.1"/>
    <property type="molecule type" value="Genomic_DNA"/>
</dbReference>